<keyword evidence="1" id="KW-0540">Nuclease</keyword>
<dbReference type="GO" id="GO:0004519">
    <property type="term" value="F:endonuclease activity"/>
    <property type="evidence" value="ECO:0007669"/>
    <property type="project" value="UniProtKB-KW"/>
</dbReference>
<dbReference type="AlphaFoldDB" id="A0A930UZA2"/>
<name>A0A930UZA2_9ACTN</name>
<dbReference type="Proteomes" id="UP000656804">
    <property type="component" value="Unassembled WGS sequence"/>
</dbReference>
<protein>
    <submittedName>
        <fullName evidence="5">Endonuclease</fullName>
    </submittedName>
</protein>
<keyword evidence="5" id="KW-0255">Endonuclease</keyword>
<reference evidence="5" key="1">
    <citation type="submission" date="2020-11" db="EMBL/GenBank/DDBJ databases">
        <title>Nocardioides sp. CBS4Y-1, whole genome shotgun sequence.</title>
        <authorList>
            <person name="Tuo L."/>
        </authorList>
    </citation>
    <scope>NUCLEOTIDE SEQUENCE</scope>
    <source>
        <strain evidence="5">CBS4Y-1</strain>
    </source>
</reference>
<keyword evidence="6" id="KW-1185">Reference proteome</keyword>
<keyword evidence="3" id="KW-0732">Signal</keyword>
<dbReference type="InterPro" id="IPR007346">
    <property type="entry name" value="Endonuclease-I"/>
</dbReference>
<feature type="signal peptide" evidence="3">
    <location>
        <begin position="1"/>
        <end position="36"/>
    </location>
</feature>
<evidence type="ECO:0000313" key="6">
    <source>
        <dbReference type="Proteomes" id="UP000656804"/>
    </source>
</evidence>
<organism evidence="5 6">
    <name type="scientific">Nocardioides acrostichi</name>
    <dbReference type="NCBI Taxonomy" id="2784339"/>
    <lineage>
        <taxon>Bacteria</taxon>
        <taxon>Bacillati</taxon>
        <taxon>Actinomycetota</taxon>
        <taxon>Actinomycetes</taxon>
        <taxon>Propionibacteriales</taxon>
        <taxon>Nocardioidaceae</taxon>
        <taxon>Nocardioides</taxon>
    </lineage>
</organism>
<evidence type="ECO:0000256" key="2">
    <source>
        <dbReference type="ARBA" id="ARBA00022801"/>
    </source>
</evidence>
<dbReference type="PANTHER" id="PTHR33607">
    <property type="entry name" value="ENDONUCLEASE-1"/>
    <property type="match status" value="1"/>
</dbReference>
<evidence type="ECO:0000256" key="1">
    <source>
        <dbReference type="ARBA" id="ARBA00022722"/>
    </source>
</evidence>
<dbReference type="EMBL" id="JADIVZ010000002">
    <property type="protein sequence ID" value="MBF4161144.1"/>
    <property type="molecule type" value="Genomic_DNA"/>
</dbReference>
<evidence type="ECO:0000259" key="4">
    <source>
        <dbReference type="Pfam" id="PF19886"/>
    </source>
</evidence>
<evidence type="ECO:0000313" key="5">
    <source>
        <dbReference type="EMBL" id="MBF4161144.1"/>
    </source>
</evidence>
<evidence type="ECO:0000256" key="3">
    <source>
        <dbReference type="SAM" id="SignalP"/>
    </source>
</evidence>
<dbReference type="GO" id="GO:0016787">
    <property type="term" value="F:hydrolase activity"/>
    <property type="evidence" value="ECO:0007669"/>
    <property type="project" value="UniProtKB-KW"/>
</dbReference>
<comment type="caution">
    <text evidence="5">The sequence shown here is derived from an EMBL/GenBank/DDBJ whole genome shotgun (WGS) entry which is preliminary data.</text>
</comment>
<dbReference type="Pfam" id="PF04231">
    <property type="entry name" value="Endonuclease_1"/>
    <property type="match status" value="1"/>
</dbReference>
<dbReference type="SUPFAM" id="SSF54060">
    <property type="entry name" value="His-Me finger endonucleases"/>
    <property type="match status" value="1"/>
</dbReference>
<feature type="chain" id="PRO_5037886310" evidence="3">
    <location>
        <begin position="37"/>
        <end position="395"/>
    </location>
</feature>
<dbReference type="InterPro" id="IPR044925">
    <property type="entry name" value="His-Me_finger_sf"/>
</dbReference>
<proteinExistence type="predicted"/>
<dbReference type="InterPro" id="IPR045939">
    <property type="entry name" value="YhcR_N"/>
</dbReference>
<sequence length="395" mass="41843">MTLTLGRVRAPAPALVISLLSLLLGVGLLAPPTAQAAGELTVAQAISTQDGASHTVRGYVVGQPTATDTVVTSDFPNDYALAIADSAGETGTSQMLYVQIPSASRSTWGLRSNPDLLGQQIDVTGQLAAYFSHPGLKNASAFALTGSSDDTGGTGGGTGGTGGDSSYDSTYYANAMGKTGAALKSSLHTIISDQTVLSYSEVWTALKDTDEDPNNASNVIELYSGTSIAKSMNGGAVGDWNREHVWAKSHGDFGTTNGPGTDIQHLRPADVQVNGTRSNLDFDEGGSAVSGCSGCFYDADSFEPPDRVKGDVARMIFYMAVRYEGDDGFPDLEPDESTDNGTSPFMGRLSVLEQWNDEDPPDAFEHARNDKIYENWQGNRNPFIDHPEWVDAIYN</sequence>
<keyword evidence="2" id="KW-0378">Hydrolase</keyword>
<dbReference type="RefSeq" id="WP_194502401.1">
    <property type="nucleotide sequence ID" value="NZ_JADIVZ010000002.1"/>
</dbReference>
<accession>A0A930UZA2</accession>
<feature type="domain" description="Endonuclease YhcR N-terminal" evidence="4">
    <location>
        <begin position="40"/>
        <end position="143"/>
    </location>
</feature>
<gene>
    <name evidence="5" type="ORF">ISG29_05530</name>
</gene>
<dbReference type="Pfam" id="PF19886">
    <property type="entry name" value="DUF6359"/>
    <property type="match status" value="1"/>
</dbReference>
<dbReference type="PANTHER" id="PTHR33607:SF2">
    <property type="entry name" value="ENDONUCLEASE-1"/>
    <property type="match status" value="1"/>
</dbReference>